<comment type="catalytic activity">
    <reaction evidence="10">
        <text>5,6-dihydrouridine(20a) in tRNA + NAD(+) = uridine(20a) in tRNA + NADH + H(+)</text>
        <dbReference type="Rhea" id="RHEA:53348"/>
        <dbReference type="Rhea" id="RHEA-COMP:13535"/>
        <dbReference type="Rhea" id="RHEA-COMP:13536"/>
        <dbReference type="ChEBI" id="CHEBI:15378"/>
        <dbReference type="ChEBI" id="CHEBI:57540"/>
        <dbReference type="ChEBI" id="CHEBI:57945"/>
        <dbReference type="ChEBI" id="CHEBI:65315"/>
        <dbReference type="ChEBI" id="CHEBI:74443"/>
    </reaction>
</comment>
<comment type="caution">
    <text evidence="15">The sequence shown here is derived from an EMBL/GenBank/DDBJ whole genome shotgun (WGS) entry which is preliminary data.</text>
</comment>
<feature type="binding site" evidence="10 13">
    <location>
        <begin position="209"/>
        <end position="211"/>
    </location>
    <ligand>
        <name>FMN</name>
        <dbReference type="ChEBI" id="CHEBI:58210"/>
    </ligand>
</feature>
<evidence type="ECO:0000256" key="10">
    <source>
        <dbReference type="HAMAP-Rule" id="MF_02041"/>
    </source>
</evidence>
<comment type="caution">
    <text evidence="10">Lacks conserved residue(s) required for the propagation of feature annotation.</text>
</comment>
<evidence type="ECO:0000256" key="8">
    <source>
        <dbReference type="ARBA" id="ARBA00023002"/>
    </source>
</evidence>
<reference evidence="15 16" key="1">
    <citation type="submission" date="2017-02" db="EMBL/GenBank/DDBJ databases">
        <title>Genomic diversity within the haloalkaliphilic genus Thioalkalivibrio.</title>
        <authorList>
            <person name="Ahn A.-C."/>
            <person name="Meier-Kolthoff J."/>
            <person name="Overmars L."/>
            <person name="Richter M."/>
            <person name="Woyke T."/>
            <person name="Sorokin D.Y."/>
            <person name="Muyzer G."/>
        </authorList>
    </citation>
    <scope>NUCLEOTIDE SEQUENCE [LARGE SCALE GENOMIC DNA]</scope>
    <source>
        <strain evidence="15 16">ALJD</strain>
    </source>
</reference>
<feature type="binding site" evidence="10 13">
    <location>
        <begin position="15"/>
        <end position="17"/>
    </location>
    <ligand>
        <name>FMN</name>
        <dbReference type="ChEBI" id="CHEBI:58210"/>
    </ligand>
</feature>
<dbReference type="Proteomes" id="UP000189462">
    <property type="component" value="Unassembled WGS sequence"/>
</dbReference>
<comment type="catalytic activity">
    <reaction evidence="10">
        <text>5,6-dihydrouridine(20) in tRNA + NAD(+) = uridine(20) in tRNA + NADH + H(+)</text>
        <dbReference type="Rhea" id="RHEA:53340"/>
        <dbReference type="Rhea" id="RHEA-COMP:13533"/>
        <dbReference type="Rhea" id="RHEA-COMP:13534"/>
        <dbReference type="ChEBI" id="CHEBI:15378"/>
        <dbReference type="ChEBI" id="CHEBI:57540"/>
        <dbReference type="ChEBI" id="CHEBI:57945"/>
        <dbReference type="ChEBI" id="CHEBI:65315"/>
        <dbReference type="ChEBI" id="CHEBI:74443"/>
        <dbReference type="EC" id="1.3.1.91"/>
    </reaction>
</comment>
<evidence type="ECO:0000256" key="3">
    <source>
        <dbReference type="ARBA" id="ARBA00022630"/>
    </source>
</evidence>
<dbReference type="GO" id="GO:0010181">
    <property type="term" value="F:FMN binding"/>
    <property type="evidence" value="ECO:0007669"/>
    <property type="project" value="UniProtKB-UniRule"/>
</dbReference>
<keyword evidence="5 10" id="KW-0819">tRNA processing</keyword>
<comment type="catalytic activity">
    <reaction evidence="10">
        <text>5,6-dihydrouridine(20a) in tRNA + NADP(+) = uridine(20a) in tRNA + NADPH + H(+)</text>
        <dbReference type="Rhea" id="RHEA:53344"/>
        <dbReference type="Rhea" id="RHEA-COMP:13535"/>
        <dbReference type="Rhea" id="RHEA-COMP:13536"/>
        <dbReference type="ChEBI" id="CHEBI:15378"/>
        <dbReference type="ChEBI" id="CHEBI:57783"/>
        <dbReference type="ChEBI" id="CHEBI:58349"/>
        <dbReference type="ChEBI" id="CHEBI:65315"/>
        <dbReference type="ChEBI" id="CHEBI:74443"/>
    </reaction>
</comment>
<dbReference type="InterPro" id="IPR013785">
    <property type="entry name" value="Aldolase_TIM"/>
</dbReference>
<keyword evidence="4 10" id="KW-0288">FMN</keyword>
<keyword evidence="2 10" id="KW-0820">tRNA-binding</keyword>
<dbReference type="InterPro" id="IPR001269">
    <property type="entry name" value="DUS_fam"/>
</dbReference>
<keyword evidence="3 10" id="KW-0285">Flavoprotein</keyword>
<dbReference type="GO" id="GO:0102266">
    <property type="term" value="F:tRNA-dihydrouridine20a synthase activity"/>
    <property type="evidence" value="ECO:0007669"/>
    <property type="project" value="RHEA"/>
</dbReference>
<feature type="binding site" evidence="10 13">
    <location>
        <position position="68"/>
    </location>
    <ligand>
        <name>FMN</name>
        <dbReference type="ChEBI" id="CHEBI:58210"/>
    </ligand>
</feature>
<dbReference type="AlphaFoldDB" id="A0A1V3NLI7"/>
<dbReference type="PANTHER" id="PTHR42907">
    <property type="entry name" value="FMN-LINKED OXIDOREDUCTASES SUPERFAMILY PROTEIN"/>
    <property type="match status" value="1"/>
</dbReference>
<keyword evidence="8 10" id="KW-0560">Oxidoreductase</keyword>
<feature type="binding site" evidence="10 13">
    <location>
        <position position="137"/>
    </location>
    <ligand>
        <name>FMN</name>
        <dbReference type="ChEBI" id="CHEBI:58210"/>
    </ligand>
</feature>
<evidence type="ECO:0000256" key="13">
    <source>
        <dbReference type="PIRSR" id="PIRSR006621-2"/>
    </source>
</evidence>
<dbReference type="OrthoDB" id="9783413at2"/>
<evidence type="ECO:0000313" key="15">
    <source>
        <dbReference type="EMBL" id="OOG25925.1"/>
    </source>
</evidence>
<dbReference type="GO" id="GO:0050660">
    <property type="term" value="F:flavin adenine dinucleotide binding"/>
    <property type="evidence" value="ECO:0007669"/>
    <property type="project" value="InterPro"/>
</dbReference>
<evidence type="ECO:0000256" key="12">
    <source>
        <dbReference type="PIRSR" id="PIRSR006621-1"/>
    </source>
</evidence>
<evidence type="ECO:0000256" key="7">
    <source>
        <dbReference type="ARBA" id="ARBA00022884"/>
    </source>
</evidence>
<evidence type="ECO:0000256" key="2">
    <source>
        <dbReference type="ARBA" id="ARBA00022555"/>
    </source>
</evidence>
<evidence type="ECO:0000256" key="6">
    <source>
        <dbReference type="ARBA" id="ARBA00022857"/>
    </source>
</evidence>
<comment type="similarity">
    <text evidence="10">Belongs to the Dus family. DusA subfamily.</text>
</comment>
<dbReference type="InterPro" id="IPR018517">
    <property type="entry name" value="tRNA_hU_synthase_CS"/>
</dbReference>
<evidence type="ECO:0000313" key="16">
    <source>
        <dbReference type="Proteomes" id="UP000189462"/>
    </source>
</evidence>
<dbReference type="SUPFAM" id="SSF51395">
    <property type="entry name" value="FMN-linked oxidoreductases"/>
    <property type="match status" value="1"/>
</dbReference>
<dbReference type="FunFam" id="3.20.20.70:FF:000083">
    <property type="entry name" value="tRNA-dihydrouridine(20/20a) synthase"/>
    <property type="match status" value="1"/>
</dbReference>
<dbReference type="HAMAP" id="MF_02041">
    <property type="entry name" value="DusA_subfam"/>
    <property type="match status" value="1"/>
</dbReference>
<dbReference type="EMBL" id="MVBK01000033">
    <property type="protein sequence ID" value="OOG25925.1"/>
    <property type="molecule type" value="Genomic_DNA"/>
</dbReference>
<dbReference type="STRING" id="108003.B1C78_05595"/>
<dbReference type="Pfam" id="PF01207">
    <property type="entry name" value="Dus"/>
    <property type="match status" value="1"/>
</dbReference>
<comment type="function">
    <text evidence="9 10">Catalyzes the synthesis of 5,6-dihydrouridine (D), a modified base found in the D-loop of most tRNAs, via the reduction of the C5-C6 double bond in target uridines. Specifically modifies U20 and U20a in tRNAs.</text>
</comment>
<dbReference type="InterPro" id="IPR004653">
    <property type="entry name" value="DusA"/>
</dbReference>
<dbReference type="PROSITE" id="PS01136">
    <property type="entry name" value="UPF0034"/>
    <property type="match status" value="1"/>
</dbReference>
<comment type="cofactor">
    <cofactor evidence="1 10 11 13">
        <name>FMN</name>
        <dbReference type="ChEBI" id="CHEBI:58210"/>
    </cofactor>
</comment>
<keyword evidence="6 10" id="KW-0521">NADP</keyword>
<evidence type="ECO:0000259" key="14">
    <source>
        <dbReference type="Pfam" id="PF01207"/>
    </source>
</evidence>
<keyword evidence="7 10" id="KW-0694">RNA-binding</keyword>
<dbReference type="NCBIfam" id="TIGR00742">
    <property type="entry name" value="yjbN"/>
    <property type="match status" value="1"/>
</dbReference>
<sequence>MPRKLPSPNRVSVAPMMDWTDRHCRYFLRLITRHTLLYTEMVTTGALLHGDASRLLAYHPHEHPVALQLGGSEPGELAACARLAEAQGYDQVNLNVGCPSDRVQSGRFGACLMAEPQLVADCVAAMNAACAVPVTVKTRIGIDDRDAYEDLVSFVDTVRAAGCRTFIVHARKAWLQGLSPRENREIPPLRYDVVHRLKADFPDLEIILNGGLQDLDSAAEHLGRLDGVMFGREAYHNPYMLVQVDRRVFGDDHPVPTRHQVVADLLPYVSERLDEGVPLQAMTRHILGLFQGCPGARAWRRHLSENAHRTGAGIEVIRAAAARVPVPGDGETLSASA</sequence>
<dbReference type="CDD" id="cd02801">
    <property type="entry name" value="DUS_like_FMN"/>
    <property type="match status" value="1"/>
</dbReference>
<gene>
    <name evidence="10" type="primary">dusA</name>
    <name evidence="15" type="ORF">B1C78_05595</name>
</gene>
<feature type="site" description="Interacts with tRNA; defines subfamily-specific binding signature" evidence="10">
    <location>
        <position position="297"/>
    </location>
</feature>
<evidence type="ECO:0000256" key="1">
    <source>
        <dbReference type="ARBA" id="ARBA00001917"/>
    </source>
</evidence>
<evidence type="ECO:0000256" key="4">
    <source>
        <dbReference type="ARBA" id="ARBA00022643"/>
    </source>
</evidence>
<evidence type="ECO:0000256" key="9">
    <source>
        <dbReference type="ARBA" id="ARBA00058013"/>
    </source>
</evidence>
<comment type="similarity">
    <text evidence="11">Belongs to the dus family.</text>
</comment>
<dbReference type="NCBIfam" id="NF008774">
    <property type="entry name" value="PRK11815.1"/>
    <property type="match status" value="1"/>
</dbReference>
<protein>
    <recommendedName>
        <fullName evidence="10">tRNA-dihydrouridine(20/20a) synthase</fullName>
        <ecNumber evidence="10">1.3.1.91</ecNumber>
    </recommendedName>
    <alternativeName>
        <fullName evidence="10">U20-specific dihydrouridine synthase</fullName>
        <shortName evidence="10">U20-specific Dus</shortName>
    </alternativeName>
    <alternativeName>
        <fullName evidence="10">tRNA-dihydrouridine synthase A</fullName>
    </alternativeName>
</protein>
<feature type="binding site" evidence="10 13">
    <location>
        <position position="169"/>
    </location>
    <ligand>
        <name>FMN</name>
        <dbReference type="ChEBI" id="CHEBI:58210"/>
    </ligand>
</feature>
<dbReference type="PANTHER" id="PTHR42907:SF1">
    <property type="entry name" value="FMN-LINKED OXIDOREDUCTASES SUPERFAMILY PROTEIN"/>
    <property type="match status" value="1"/>
</dbReference>
<proteinExistence type="inferred from homology"/>
<dbReference type="InterPro" id="IPR035587">
    <property type="entry name" value="DUS-like_FMN-bd"/>
</dbReference>
<feature type="binding site" evidence="10 13">
    <location>
        <begin position="231"/>
        <end position="232"/>
    </location>
    <ligand>
        <name>FMN</name>
        <dbReference type="ChEBI" id="CHEBI:58210"/>
    </ligand>
</feature>
<dbReference type="Gene3D" id="3.20.20.70">
    <property type="entry name" value="Aldolase class I"/>
    <property type="match status" value="1"/>
</dbReference>
<dbReference type="PIRSF" id="PIRSF006621">
    <property type="entry name" value="Dus"/>
    <property type="match status" value="1"/>
</dbReference>
<name>A0A1V3NLI7_9GAMM</name>
<feature type="domain" description="DUS-like FMN-binding" evidence="14">
    <location>
        <begin position="13"/>
        <end position="317"/>
    </location>
</feature>
<keyword evidence="16" id="KW-1185">Reference proteome</keyword>
<evidence type="ECO:0000256" key="5">
    <source>
        <dbReference type="ARBA" id="ARBA00022694"/>
    </source>
</evidence>
<dbReference type="GO" id="GO:0000049">
    <property type="term" value="F:tRNA binding"/>
    <property type="evidence" value="ECO:0007669"/>
    <property type="project" value="UniProtKB-UniRule"/>
</dbReference>
<dbReference type="GO" id="GO:0102264">
    <property type="term" value="F:tRNA-dihydrouridine20 synthase activity"/>
    <property type="evidence" value="ECO:0007669"/>
    <property type="project" value="UniProtKB-EC"/>
</dbReference>
<dbReference type="Gene3D" id="1.20.120.1460">
    <property type="match status" value="1"/>
</dbReference>
<feature type="active site" description="Proton donor" evidence="10 12">
    <location>
        <position position="98"/>
    </location>
</feature>
<organism evidence="15 16">
    <name type="scientific">Thioalkalivibrio denitrificans</name>
    <dbReference type="NCBI Taxonomy" id="108003"/>
    <lineage>
        <taxon>Bacteria</taxon>
        <taxon>Pseudomonadati</taxon>
        <taxon>Pseudomonadota</taxon>
        <taxon>Gammaproteobacteria</taxon>
        <taxon>Chromatiales</taxon>
        <taxon>Ectothiorhodospiraceae</taxon>
        <taxon>Thioalkalivibrio</taxon>
    </lineage>
</organism>
<accession>A0A1V3NLI7</accession>
<dbReference type="EC" id="1.3.1.91" evidence="10"/>
<feature type="site" description="Interacts with tRNA" evidence="10">
    <location>
        <position position="95"/>
    </location>
</feature>
<comment type="catalytic activity">
    <reaction evidence="10">
        <text>5,6-dihydrouridine(20) in tRNA + NADP(+) = uridine(20) in tRNA + NADPH + H(+)</text>
        <dbReference type="Rhea" id="RHEA:53336"/>
        <dbReference type="Rhea" id="RHEA-COMP:13533"/>
        <dbReference type="Rhea" id="RHEA-COMP:13534"/>
        <dbReference type="ChEBI" id="CHEBI:15378"/>
        <dbReference type="ChEBI" id="CHEBI:57783"/>
        <dbReference type="ChEBI" id="CHEBI:58349"/>
        <dbReference type="ChEBI" id="CHEBI:65315"/>
        <dbReference type="ChEBI" id="CHEBI:74443"/>
        <dbReference type="EC" id="1.3.1.91"/>
    </reaction>
</comment>
<evidence type="ECO:0000256" key="11">
    <source>
        <dbReference type="PIRNR" id="PIRNR006621"/>
    </source>
</evidence>
<feature type="site" description="Interacts with tRNA" evidence="10">
    <location>
        <position position="184"/>
    </location>
</feature>
<keyword evidence="13" id="KW-0547">Nucleotide-binding</keyword>
<feature type="site" description="Interacts with tRNA; defines subfamily-specific binding signature" evidence="10">
    <location>
        <position position="300"/>
    </location>
</feature>
<dbReference type="RefSeq" id="WP_077278197.1">
    <property type="nucleotide sequence ID" value="NZ_MVBK01000033.1"/>
</dbReference>